<feature type="compositionally biased region" description="Polar residues" evidence="1">
    <location>
        <begin position="280"/>
        <end position="299"/>
    </location>
</feature>
<organism evidence="2 3">
    <name type="scientific">Sphaeroforma arctica JP610</name>
    <dbReference type="NCBI Taxonomy" id="667725"/>
    <lineage>
        <taxon>Eukaryota</taxon>
        <taxon>Ichthyosporea</taxon>
        <taxon>Ichthyophonida</taxon>
        <taxon>Sphaeroforma</taxon>
    </lineage>
</organism>
<evidence type="ECO:0000256" key="1">
    <source>
        <dbReference type="SAM" id="MobiDB-lite"/>
    </source>
</evidence>
<dbReference type="Proteomes" id="UP000054560">
    <property type="component" value="Unassembled WGS sequence"/>
</dbReference>
<feature type="compositionally biased region" description="Basic residues" evidence="1">
    <location>
        <begin position="322"/>
        <end position="336"/>
    </location>
</feature>
<feature type="region of interest" description="Disordered" evidence="1">
    <location>
        <begin position="208"/>
        <end position="352"/>
    </location>
</feature>
<feature type="non-terminal residue" evidence="2">
    <location>
        <position position="1"/>
    </location>
</feature>
<gene>
    <name evidence="2" type="ORF">SARC_07406</name>
</gene>
<proteinExistence type="predicted"/>
<evidence type="ECO:0000313" key="3">
    <source>
        <dbReference type="Proteomes" id="UP000054560"/>
    </source>
</evidence>
<feature type="compositionally biased region" description="Polar residues" evidence="1">
    <location>
        <begin position="240"/>
        <end position="262"/>
    </location>
</feature>
<sequence length="352" mass="37778">SVQGRGLTPPMGGLHGLSERCSNRHLRMFMNASTNANTDMAVDNAATATFKGLVSRNKPALSANAPKLPYNRTDVDQYAKIILQLLGSVQAQCRAEAQLCGDQGPLDQFSDVLRKYSPSATSTSSGGDVPAERYDSSKADLAHTPSMHPVALSLQMSMRSKSSASFEAMRRLSSVAVNGPMKQSGTNTGTSVIRDTAGSVAITDDTPWSPSLFAHTPHLSPLENGQDRAEKPAPIDSHSLRTAHTRTASDYSRTAYTFTNAMDTEGSDDEYPPEPHHEQPSTSHYQQDTTVPGESSDTKSGLLRVVTHGSHGLALSPPLHHSPLHSPRHTPPHSRPHTPPGSPPATKEQPMR</sequence>
<reference evidence="2 3" key="1">
    <citation type="submission" date="2011-02" db="EMBL/GenBank/DDBJ databases">
        <title>The Genome Sequence of Sphaeroforma arctica JP610.</title>
        <authorList>
            <consortium name="The Broad Institute Genome Sequencing Platform"/>
            <person name="Russ C."/>
            <person name="Cuomo C."/>
            <person name="Young S.K."/>
            <person name="Zeng Q."/>
            <person name="Gargeya S."/>
            <person name="Alvarado L."/>
            <person name="Berlin A."/>
            <person name="Chapman S.B."/>
            <person name="Chen Z."/>
            <person name="Freedman E."/>
            <person name="Gellesch M."/>
            <person name="Goldberg J."/>
            <person name="Griggs A."/>
            <person name="Gujja S."/>
            <person name="Heilman E."/>
            <person name="Heiman D."/>
            <person name="Howarth C."/>
            <person name="Mehta T."/>
            <person name="Neiman D."/>
            <person name="Pearson M."/>
            <person name="Roberts A."/>
            <person name="Saif S."/>
            <person name="Shea T."/>
            <person name="Shenoy N."/>
            <person name="Sisk P."/>
            <person name="Stolte C."/>
            <person name="Sykes S."/>
            <person name="White J."/>
            <person name="Yandava C."/>
            <person name="Burger G."/>
            <person name="Gray M.W."/>
            <person name="Holland P.W.H."/>
            <person name="King N."/>
            <person name="Lang F.B.F."/>
            <person name="Roger A.J."/>
            <person name="Ruiz-Trillo I."/>
            <person name="Haas B."/>
            <person name="Nusbaum C."/>
            <person name="Birren B."/>
        </authorList>
    </citation>
    <scope>NUCLEOTIDE SEQUENCE [LARGE SCALE GENOMIC DNA]</scope>
    <source>
        <strain evidence="2 3">JP610</strain>
    </source>
</reference>
<dbReference type="AlphaFoldDB" id="A0A0L0FU92"/>
<keyword evidence="3" id="KW-1185">Reference proteome</keyword>
<dbReference type="GeneID" id="25907910"/>
<feature type="compositionally biased region" description="Low complexity" evidence="1">
    <location>
        <begin position="310"/>
        <end position="321"/>
    </location>
</feature>
<name>A0A0L0FU92_9EUKA</name>
<protein>
    <submittedName>
        <fullName evidence="2">Uncharacterized protein</fullName>
    </submittedName>
</protein>
<accession>A0A0L0FU92</accession>
<dbReference type="RefSeq" id="XP_014154136.1">
    <property type="nucleotide sequence ID" value="XM_014298661.1"/>
</dbReference>
<evidence type="ECO:0000313" key="2">
    <source>
        <dbReference type="EMBL" id="KNC80234.1"/>
    </source>
</evidence>
<dbReference type="EMBL" id="KQ242180">
    <property type="protein sequence ID" value="KNC80234.1"/>
    <property type="molecule type" value="Genomic_DNA"/>
</dbReference>